<feature type="transmembrane region" description="Helical" evidence="6">
    <location>
        <begin position="219"/>
        <end position="241"/>
    </location>
</feature>
<protein>
    <recommendedName>
        <fullName evidence="6">GDT1 family protein</fullName>
    </recommendedName>
</protein>
<evidence type="ECO:0000313" key="8">
    <source>
        <dbReference type="EMBL" id="ORY72809.1"/>
    </source>
</evidence>
<keyword evidence="9" id="KW-1185">Reference proteome</keyword>
<evidence type="ECO:0000256" key="3">
    <source>
        <dbReference type="ARBA" id="ARBA00022692"/>
    </source>
</evidence>
<feature type="transmembrane region" description="Helical" evidence="6">
    <location>
        <begin position="146"/>
        <end position="164"/>
    </location>
</feature>
<evidence type="ECO:0000256" key="7">
    <source>
        <dbReference type="SAM" id="Coils"/>
    </source>
</evidence>
<dbReference type="GO" id="GO:0016020">
    <property type="term" value="C:membrane"/>
    <property type="evidence" value="ECO:0007669"/>
    <property type="project" value="UniProtKB-SubCell"/>
</dbReference>
<dbReference type="OrthoDB" id="442680at2759"/>
<feature type="transmembrane region" description="Helical" evidence="6">
    <location>
        <begin position="44"/>
        <end position="63"/>
    </location>
</feature>
<keyword evidence="3 6" id="KW-0812">Transmembrane</keyword>
<comment type="similarity">
    <text evidence="2 6">Belongs to the GDT1 family.</text>
</comment>
<name>A0A1Y2EMR5_9FUNG</name>
<keyword evidence="7" id="KW-0175">Coiled coil</keyword>
<dbReference type="GO" id="GO:0005384">
    <property type="term" value="F:manganese ion transmembrane transporter activity"/>
    <property type="evidence" value="ECO:0007669"/>
    <property type="project" value="TreeGrafter"/>
</dbReference>
<comment type="caution">
    <text evidence="8">The sequence shown here is derived from an EMBL/GenBank/DDBJ whole genome shotgun (WGS) entry which is preliminary data.</text>
</comment>
<dbReference type="InterPro" id="IPR036259">
    <property type="entry name" value="MFS_trans_sf"/>
</dbReference>
<accession>A0A1Y2EMR5</accession>
<evidence type="ECO:0000256" key="4">
    <source>
        <dbReference type="ARBA" id="ARBA00022989"/>
    </source>
</evidence>
<feature type="coiled-coil region" evidence="7">
    <location>
        <begin position="93"/>
        <end position="120"/>
    </location>
</feature>
<dbReference type="GO" id="GO:0005794">
    <property type="term" value="C:Golgi apparatus"/>
    <property type="evidence" value="ECO:0007669"/>
    <property type="project" value="TreeGrafter"/>
</dbReference>
<dbReference type="InterPro" id="IPR001727">
    <property type="entry name" value="GDT1-like"/>
</dbReference>
<feature type="transmembrane region" description="Helical" evidence="6">
    <location>
        <begin position="184"/>
        <end position="207"/>
    </location>
</feature>
<dbReference type="AlphaFoldDB" id="A0A1Y2EMR5"/>
<dbReference type="Pfam" id="PF01169">
    <property type="entry name" value="GDT1"/>
    <property type="match status" value="2"/>
</dbReference>
<organism evidence="8 9">
    <name type="scientific">Neocallimastix californiae</name>
    <dbReference type="NCBI Taxonomy" id="1754190"/>
    <lineage>
        <taxon>Eukaryota</taxon>
        <taxon>Fungi</taxon>
        <taxon>Fungi incertae sedis</taxon>
        <taxon>Chytridiomycota</taxon>
        <taxon>Chytridiomycota incertae sedis</taxon>
        <taxon>Neocallimastigomycetes</taxon>
        <taxon>Neocallimastigales</taxon>
        <taxon>Neocallimastigaceae</taxon>
        <taxon>Neocallimastix</taxon>
    </lineage>
</organism>
<proteinExistence type="inferred from homology"/>
<dbReference type="GO" id="GO:0015085">
    <property type="term" value="F:calcium ion transmembrane transporter activity"/>
    <property type="evidence" value="ECO:0007669"/>
    <property type="project" value="TreeGrafter"/>
</dbReference>
<evidence type="ECO:0000256" key="5">
    <source>
        <dbReference type="ARBA" id="ARBA00023136"/>
    </source>
</evidence>
<dbReference type="GO" id="GO:0032468">
    <property type="term" value="P:Golgi calcium ion homeostasis"/>
    <property type="evidence" value="ECO:0007669"/>
    <property type="project" value="TreeGrafter"/>
</dbReference>
<dbReference type="GO" id="GO:0032472">
    <property type="term" value="P:Golgi calcium ion transport"/>
    <property type="evidence" value="ECO:0007669"/>
    <property type="project" value="TreeGrafter"/>
</dbReference>
<feature type="transmembrane region" description="Helical" evidence="6">
    <location>
        <begin position="75"/>
        <end position="93"/>
    </location>
</feature>
<dbReference type="Proteomes" id="UP000193920">
    <property type="component" value="Unassembled WGS sequence"/>
</dbReference>
<feature type="transmembrane region" description="Helical" evidence="6">
    <location>
        <begin position="6"/>
        <end position="23"/>
    </location>
</feature>
<dbReference type="PANTHER" id="PTHR12608:SF1">
    <property type="entry name" value="TRANSMEMBRANE PROTEIN 165"/>
    <property type="match status" value="1"/>
</dbReference>
<dbReference type="SUPFAM" id="SSF103473">
    <property type="entry name" value="MFS general substrate transporter"/>
    <property type="match status" value="1"/>
</dbReference>
<comment type="subcellular location">
    <subcellularLocation>
        <location evidence="1 6">Membrane</location>
        <topology evidence="1 6">Multi-pass membrane protein</topology>
    </subcellularLocation>
</comment>
<gene>
    <name evidence="8" type="ORF">LY90DRAFT_503483</name>
</gene>
<reference evidence="8 9" key="1">
    <citation type="submission" date="2016-08" db="EMBL/GenBank/DDBJ databases">
        <title>A Parts List for Fungal Cellulosomes Revealed by Comparative Genomics.</title>
        <authorList>
            <consortium name="DOE Joint Genome Institute"/>
            <person name="Haitjema C.H."/>
            <person name="Gilmore S.P."/>
            <person name="Henske J.K."/>
            <person name="Solomon K.V."/>
            <person name="De Groot R."/>
            <person name="Kuo A."/>
            <person name="Mondo S.J."/>
            <person name="Salamov A.A."/>
            <person name="Labutti K."/>
            <person name="Zhao Z."/>
            <person name="Chiniquy J."/>
            <person name="Barry K."/>
            <person name="Brewer H.M."/>
            <person name="Purvine S.O."/>
            <person name="Wright A.T."/>
            <person name="Boxma B."/>
            <person name="Van Alen T."/>
            <person name="Hackstein J.H."/>
            <person name="Baker S.E."/>
            <person name="Grigoriev I.V."/>
            <person name="O'Malley M.A."/>
        </authorList>
    </citation>
    <scope>NUCLEOTIDE SEQUENCE [LARGE SCALE GENOMIC DNA]</scope>
    <source>
        <strain evidence="8 9">G1</strain>
    </source>
</reference>
<evidence type="ECO:0000256" key="1">
    <source>
        <dbReference type="ARBA" id="ARBA00004141"/>
    </source>
</evidence>
<keyword evidence="5 6" id="KW-0472">Membrane</keyword>
<evidence type="ECO:0000313" key="9">
    <source>
        <dbReference type="Proteomes" id="UP000193920"/>
    </source>
</evidence>
<dbReference type="STRING" id="1754190.A0A1Y2EMR5"/>
<keyword evidence="4 6" id="KW-1133">Transmembrane helix</keyword>
<dbReference type="EMBL" id="MCOG01000037">
    <property type="protein sequence ID" value="ORY72809.1"/>
    <property type="molecule type" value="Genomic_DNA"/>
</dbReference>
<sequence length="248" mass="27287">MSDSNTQTGCGSFFAGFAMIMVSEIGDRTFLSNCVMAMKHDRKLVFFSAMTALSLMAVLSAVLGYTLPALLSKKYTQYIAIILFVVFGVKMIMEAREMSHNQAEEELEEVNKQLIVDDEEAINLEELESGGQVAEPVRKSSGFINLINYILSPTFVKIFTITFIAEWGDRSQIGTIILAASSNYPFNVILGTIIGHGICTALAVICGKLLAQKISVKTVTYIGGCLFILFGVYTLLEAIFWPDKDEDI</sequence>
<evidence type="ECO:0000256" key="2">
    <source>
        <dbReference type="ARBA" id="ARBA00009190"/>
    </source>
</evidence>
<evidence type="ECO:0000256" key="6">
    <source>
        <dbReference type="RuleBase" id="RU365102"/>
    </source>
</evidence>
<dbReference type="PANTHER" id="PTHR12608">
    <property type="entry name" value="TRANSMEMBRANE PROTEIN HTP-1 RELATED"/>
    <property type="match status" value="1"/>
</dbReference>